<dbReference type="EMBL" id="CP001074">
    <property type="protein sequence ID" value="ACE92274.1"/>
    <property type="molecule type" value="Genomic_DNA"/>
</dbReference>
<gene>
    <name evidence="1" type="ordered locus">RHECIAT_CH0003326</name>
</gene>
<evidence type="ECO:0000313" key="1">
    <source>
        <dbReference type="EMBL" id="ACE92274.1"/>
    </source>
</evidence>
<dbReference type="HOGENOM" id="CLU_1853588_0_0_5"/>
<dbReference type="KEGG" id="rec:RHECIAT_CH0003326"/>
<proteinExistence type="predicted"/>
<reference evidence="1 2" key="1">
    <citation type="submission" date="2008-04" db="EMBL/GenBank/DDBJ databases">
        <title>Genome diversity and DNA divergence of Rhizobium etli.</title>
        <authorList>
            <person name="Gonzalez V."/>
            <person name="Acosta J.L."/>
            <person name="Santamaria R.I."/>
            <person name="Bustos P."/>
            <person name="Hernandez-Gonzalez I.L."/>
            <person name="Fernandez J.L."/>
            <person name="Diaz R."/>
            <person name="Flores M."/>
            <person name="Mora J."/>
            <person name="Palacios R."/>
            <person name="Davila G."/>
        </authorList>
    </citation>
    <scope>NUCLEOTIDE SEQUENCE [LARGE SCALE GENOMIC DNA]</scope>
    <source>
        <strain evidence="1 2">CIAT 652</strain>
    </source>
</reference>
<protein>
    <submittedName>
        <fullName evidence="1">Uncharacterized protein</fullName>
    </submittedName>
</protein>
<dbReference type="Proteomes" id="UP000008817">
    <property type="component" value="Chromosome"/>
</dbReference>
<organism evidence="1 2">
    <name type="scientific">Rhizobium etli (strain CIAT 652)</name>
    <dbReference type="NCBI Taxonomy" id="491916"/>
    <lineage>
        <taxon>Bacteria</taxon>
        <taxon>Pseudomonadati</taxon>
        <taxon>Pseudomonadota</taxon>
        <taxon>Alphaproteobacteria</taxon>
        <taxon>Hyphomicrobiales</taxon>
        <taxon>Rhizobiaceae</taxon>
        <taxon>Rhizobium/Agrobacterium group</taxon>
        <taxon>Rhizobium</taxon>
    </lineage>
</organism>
<name>B3PVQ4_RHIE6</name>
<evidence type="ECO:0000313" key="2">
    <source>
        <dbReference type="Proteomes" id="UP000008817"/>
    </source>
</evidence>
<dbReference type="AlphaFoldDB" id="B3PVQ4"/>
<sequence>MGKRQWNPAHSHIWRVLRNPNLSALASAAGMGNPLPCPFQVLCCRRQGCTMGLLRRGPQVTIYPWKRKGTAMRMMDTIYLVDEYTGKIIPVEAGRYRVIRNNDEETFDILKDHGWYMRRPKKLAGAIGSSDLGYIELG</sequence>
<accession>B3PVQ4</accession>